<dbReference type="Pfam" id="PF00501">
    <property type="entry name" value="AMP-binding"/>
    <property type="match status" value="1"/>
</dbReference>
<keyword evidence="3" id="KW-1185">Reference proteome</keyword>
<name>A0ABS3VYN4_MICEH</name>
<dbReference type="EMBL" id="WVUH01000330">
    <property type="protein sequence ID" value="MBO4209656.1"/>
    <property type="molecule type" value="Genomic_DNA"/>
</dbReference>
<dbReference type="InterPro" id="IPR000873">
    <property type="entry name" value="AMP-dep_synth/lig_dom"/>
</dbReference>
<accession>A0ABS3VYN4</accession>
<comment type="caution">
    <text evidence="2">The sequence shown here is derived from an EMBL/GenBank/DDBJ whole genome shotgun (WGS) entry which is preliminary data.</text>
</comment>
<feature type="domain" description="AMP-dependent synthetase/ligase" evidence="1">
    <location>
        <begin position="6"/>
        <end position="106"/>
    </location>
</feature>
<proteinExistence type="predicted"/>
<dbReference type="Proteomes" id="UP000823521">
    <property type="component" value="Unassembled WGS sequence"/>
</dbReference>
<dbReference type="InterPro" id="IPR042099">
    <property type="entry name" value="ANL_N_sf"/>
</dbReference>
<feature type="non-terminal residue" evidence="2">
    <location>
        <position position="139"/>
    </location>
</feature>
<evidence type="ECO:0000313" key="2">
    <source>
        <dbReference type="EMBL" id="MBO4209656.1"/>
    </source>
</evidence>
<reference evidence="2 3" key="1">
    <citation type="submission" date="2019-12" db="EMBL/GenBank/DDBJ databases">
        <title>Whole genome sequencing of endophytic Actinobacterium Micromonospora sp. MPMI6T.</title>
        <authorList>
            <person name="Evv R."/>
            <person name="Podile A.R."/>
        </authorList>
    </citation>
    <scope>NUCLEOTIDE SEQUENCE [LARGE SCALE GENOMIC DNA]</scope>
    <source>
        <strain evidence="2 3">MPMI6</strain>
    </source>
</reference>
<gene>
    <name evidence="2" type="ORF">GSF22_27235</name>
</gene>
<dbReference type="PANTHER" id="PTHR45527:SF1">
    <property type="entry name" value="FATTY ACID SYNTHASE"/>
    <property type="match status" value="1"/>
</dbReference>
<sequence length="139" mass="14736">MIDELFRQVAARHRTRTAVRAWDGELTYDELHRRVDRLAHRLRQAGTVEGAVVGVHLPRSAAAVVGLLAILRAGAAYVALDERYPPERRDAILRDAAVDLVLTTATGASALPPGCRALVVADTDADDGPAGSPTAPVGP</sequence>
<protein>
    <submittedName>
        <fullName evidence="2">AMP-binding protein</fullName>
    </submittedName>
</protein>
<evidence type="ECO:0000313" key="3">
    <source>
        <dbReference type="Proteomes" id="UP000823521"/>
    </source>
</evidence>
<dbReference type="PANTHER" id="PTHR45527">
    <property type="entry name" value="NONRIBOSOMAL PEPTIDE SYNTHETASE"/>
    <property type="match status" value="1"/>
</dbReference>
<organism evidence="2 3">
    <name type="scientific">Micromonospora echinofusca</name>
    <dbReference type="NCBI Taxonomy" id="47858"/>
    <lineage>
        <taxon>Bacteria</taxon>
        <taxon>Bacillati</taxon>
        <taxon>Actinomycetota</taxon>
        <taxon>Actinomycetes</taxon>
        <taxon>Micromonosporales</taxon>
        <taxon>Micromonosporaceae</taxon>
        <taxon>Micromonospora</taxon>
    </lineage>
</organism>
<evidence type="ECO:0000259" key="1">
    <source>
        <dbReference type="Pfam" id="PF00501"/>
    </source>
</evidence>
<dbReference type="Gene3D" id="3.40.50.12780">
    <property type="entry name" value="N-terminal domain of ligase-like"/>
    <property type="match status" value="1"/>
</dbReference>
<dbReference type="RefSeq" id="WP_208816613.1">
    <property type="nucleotide sequence ID" value="NZ_WVUH01000330.1"/>
</dbReference>
<dbReference type="SUPFAM" id="SSF56801">
    <property type="entry name" value="Acetyl-CoA synthetase-like"/>
    <property type="match status" value="1"/>
</dbReference>